<name>A0AAD4HK03_9AGAM</name>
<dbReference type="AlphaFoldDB" id="A0AAD4HK03"/>
<accession>A0AAD4HK03</accession>
<dbReference type="InterPro" id="IPR003439">
    <property type="entry name" value="ABC_transporter-like_ATP-bd"/>
</dbReference>
<dbReference type="GeneID" id="64661551"/>
<dbReference type="GO" id="GO:0005524">
    <property type="term" value="F:ATP binding"/>
    <property type="evidence" value="ECO:0007669"/>
    <property type="project" value="InterPro"/>
</dbReference>
<dbReference type="Pfam" id="PF00005">
    <property type="entry name" value="ABC_tran"/>
    <property type="match status" value="1"/>
</dbReference>
<organism evidence="2 3">
    <name type="scientific">Suillus fuscotomentosus</name>
    <dbReference type="NCBI Taxonomy" id="1912939"/>
    <lineage>
        <taxon>Eukaryota</taxon>
        <taxon>Fungi</taxon>
        <taxon>Dikarya</taxon>
        <taxon>Basidiomycota</taxon>
        <taxon>Agaricomycotina</taxon>
        <taxon>Agaricomycetes</taxon>
        <taxon>Agaricomycetidae</taxon>
        <taxon>Boletales</taxon>
        <taxon>Suillineae</taxon>
        <taxon>Suillaceae</taxon>
        <taxon>Suillus</taxon>
    </lineage>
</organism>
<dbReference type="GO" id="GO:0016887">
    <property type="term" value="F:ATP hydrolysis activity"/>
    <property type="evidence" value="ECO:0007669"/>
    <property type="project" value="InterPro"/>
</dbReference>
<proteinExistence type="predicted"/>
<evidence type="ECO:0000313" key="2">
    <source>
        <dbReference type="EMBL" id="KAG1898991.1"/>
    </source>
</evidence>
<dbReference type="Proteomes" id="UP001195769">
    <property type="component" value="Unassembled WGS sequence"/>
</dbReference>
<dbReference type="EMBL" id="JABBWK010000035">
    <property type="protein sequence ID" value="KAG1898991.1"/>
    <property type="molecule type" value="Genomic_DNA"/>
</dbReference>
<reference evidence="2" key="1">
    <citation type="journal article" date="2020" name="New Phytol.">
        <title>Comparative genomics reveals dynamic genome evolution in host specialist ectomycorrhizal fungi.</title>
        <authorList>
            <person name="Lofgren L.A."/>
            <person name="Nguyen N.H."/>
            <person name="Vilgalys R."/>
            <person name="Ruytinx J."/>
            <person name="Liao H.L."/>
            <person name="Branco S."/>
            <person name="Kuo A."/>
            <person name="LaButti K."/>
            <person name="Lipzen A."/>
            <person name="Andreopoulos W."/>
            <person name="Pangilinan J."/>
            <person name="Riley R."/>
            <person name="Hundley H."/>
            <person name="Na H."/>
            <person name="Barry K."/>
            <person name="Grigoriev I.V."/>
            <person name="Stajich J.E."/>
            <person name="Kennedy P.G."/>
        </authorList>
    </citation>
    <scope>NUCLEOTIDE SEQUENCE</scope>
    <source>
        <strain evidence="2">FC203</strain>
    </source>
</reference>
<sequence>MGANGSKKAVWFATARIALKSSDRAAANRDTKSIVQISRSNIYRFGDFAAPVFRDVEWTSDEDTPRSPTHNSSALTWRTISLHATHTTVWLLYHLRIGRAQQVVPSTTTLLDTAQSEKKTVSPFENPKGGKVKTPVEIAQDEVKKGIFEDLTSRLGLSSLLDLPLIALSNGQTRRARIVKAILSEPELLVLDEPLTGLDVNTRPILLNVLRSLHESRSPRTIMGLWIQDPVSDWISHIALVTGETILTGVKDDIVSK</sequence>
<dbReference type="PANTHER" id="PTHR43514:SF4">
    <property type="entry name" value="ABC TRANSPORTER I FAMILY MEMBER 10"/>
    <property type="match status" value="1"/>
</dbReference>
<keyword evidence="3" id="KW-1185">Reference proteome</keyword>
<dbReference type="SUPFAM" id="SSF52540">
    <property type="entry name" value="P-loop containing nucleoside triphosphate hydrolases"/>
    <property type="match status" value="1"/>
</dbReference>
<dbReference type="RefSeq" id="XP_041224567.1">
    <property type="nucleotide sequence ID" value="XM_041367253.1"/>
</dbReference>
<dbReference type="InterPro" id="IPR050334">
    <property type="entry name" value="Molybdenum_import_ModC"/>
</dbReference>
<comment type="caution">
    <text evidence="2">The sequence shown here is derived from an EMBL/GenBank/DDBJ whole genome shotgun (WGS) entry which is preliminary data.</text>
</comment>
<protein>
    <recommendedName>
        <fullName evidence="1">ABC transporter domain-containing protein</fullName>
    </recommendedName>
</protein>
<gene>
    <name evidence="2" type="ORF">F5891DRAFT_1190175</name>
</gene>
<feature type="domain" description="ABC transporter" evidence="1">
    <location>
        <begin position="119"/>
        <end position="195"/>
    </location>
</feature>
<dbReference type="Gene3D" id="3.40.50.300">
    <property type="entry name" value="P-loop containing nucleotide triphosphate hydrolases"/>
    <property type="match status" value="1"/>
</dbReference>
<dbReference type="PANTHER" id="PTHR43514">
    <property type="entry name" value="ABC TRANSPORTER I FAMILY MEMBER 10"/>
    <property type="match status" value="1"/>
</dbReference>
<evidence type="ECO:0000259" key="1">
    <source>
        <dbReference type="Pfam" id="PF00005"/>
    </source>
</evidence>
<evidence type="ECO:0000313" key="3">
    <source>
        <dbReference type="Proteomes" id="UP001195769"/>
    </source>
</evidence>
<dbReference type="InterPro" id="IPR027417">
    <property type="entry name" value="P-loop_NTPase"/>
</dbReference>
<dbReference type="GO" id="GO:0005739">
    <property type="term" value="C:mitochondrion"/>
    <property type="evidence" value="ECO:0007669"/>
    <property type="project" value="TreeGrafter"/>
</dbReference>